<reference evidence="1" key="1">
    <citation type="submission" date="2020-03" db="EMBL/GenBank/DDBJ databases">
        <title>The deep terrestrial virosphere.</title>
        <authorList>
            <person name="Holmfeldt K."/>
            <person name="Nilsson E."/>
            <person name="Simone D."/>
            <person name="Lopez-Fernandez M."/>
            <person name="Wu X."/>
            <person name="de Brujin I."/>
            <person name="Lundin D."/>
            <person name="Andersson A."/>
            <person name="Bertilsson S."/>
            <person name="Dopson M."/>
        </authorList>
    </citation>
    <scope>NUCLEOTIDE SEQUENCE</scope>
    <source>
        <strain evidence="1">TM448B01247</strain>
    </source>
</reference>
<protein>
    <submittedName>
        <fullName evidence="1">Uncharacterized protein</fullName>
    </submittedName>
</protein>
<organism evidence="1">
    <name type="scientific">viral metagenome</name>
    <dbReference type="NCBI Taxonomy" id="1070528"/>
    <lineage>
        <taxon>unclassified sequences</taxon>
        <taxon>metagenomes</taxon>
        <taxon>organismal metagenomes</taxon>
    </lineage>
</organism>
<dbReference type="AlphaFoldDB" id="A0A6M3XK97"/>
<dbReference type="EMBL" id="MT144721">
    <property type="protein sequence ID" value="QJH98212.1"/>
    <property type="molecule type" value="Genomic_DNA"/>
</dbReference>
<accession>A0A6M3XK97</accession>
<evidence type="ECO:0000313" key="1">
    <source>
        <dbReference type="EMBL" id="QJH98212.1"/>
    </source>
</evidence>
<gene>
    <name evidence="1" type="ORF">TM448B01247_0031</name>
</gene>
<name>A0A6M3XK97_9ZZZZ</name>
<proteinExistence type="predicted"/>
<sequence length="74" mass="8309">MLINIDIAEVYDCKCHPANILIKNGWILLHSYTVLHGVENGIVGASTQYSLARPSNVSYTLDIAKKEHENAFFF</sequence>